<dbReference type="EMBL" id="VDMD01000001">
    <property type="protein sequence ID" value="TRM70608.1"/>
    <property type="molecule type" value="Genomic_DNA"/>
</dbReference>
<proteinExistence type="predicted"/>
<evidence type="ECO:0000313" key="2">
    <source>
        <dbReference type="EMBL" id="TRM70608.1"/>
    </source>
</evidence>
<protein>
    <submittedName>
        <fullName evidence="2">Uncharacterized protein</fullName>
    </submittedName>
</protein>
<dbReference type="Proteomes" id="UP000320762">
    <property type="component" value="Unassembled WGS sequence"/>
</dbReference>
<keyword evidence="3" id="KW-1185">Reference proteome</keyword>
<feature type="compositionally biased region" description="Basic and acidic residues" evidence="1">
    <location>
        <begin position="166"/>
        <end position="176"/>
    </location>
</feature>
<evidence type="ECO:0000256" key="1">
    <source>
        <dbReference type="SAM" id="MobiDB-lite"/>
    </source>
</evidence>
<dbReference type="AlphaFoldDB" id="A0A550D0Q4"/>
<gene>
    <name evidence="2" type="ORF">BD626DRAFT_564221</name>
</gene>
<accession>A0A550D0Q4</accession>
<reference evidence="2 3" key="1">
    <citation type="journal article" date="2019" name="New Phytol.">
        <title>Comparative genomics reveals unique wood-decay strategies and fruiting body development in the Schizophyllaceae.</title>
        <authorList>
            <person name="Almasi E."/>
            <person name="Sahu N."/>
            <person name="Krizsan K."/>
            <person name="Balint B."/>
            <person name="Kovacs G.M."/>
            <person name="Kiss B."/>
            <person name="Cseklye J."/>
            <person name="Drula E."/>
            <person name="Henrissat B."/>
            <person name="Nagy I."/>
            <person name="Chovatia M."/>
            <person name="Adam C."/>
            <person name="LaButti K."/>
            <person name="Lipzen A."/>
            <person name="Riley R."/>
            <person name="Grigoriev I.V."/>
            <person name="Nagy L.G."/>
        </authorList>
    </citation>
    <scope>NUCLEOTIDE SEQUENCE [LARGE SCALE GENOMIC DNA]</scope>
    <source>
        <strain evidence="2 3">NL-1724</strain>
    </source>
</reference>
<name>A0A550D0Q4_9AGAR</name>
<evidence type="ECO:0000313" key="3">
    <source>
        <dbReference type="Proteomes" id="UP000320762"/>
    </source>
</evidence>
<organism evidence="2 3">
    <name type="scientific">Schizophyllum amplum</name>
    <dbReference type="NCBI Taxonomy" id="97359"/>
    <lineage>
        <taxon>Eukaryota</taxon>
        <taxon>Fungi</taxon>
        <taxon>Dikarya</taxon>
        <taxon>Basidiomycota</taxon>
        <taxon>Agaricomycotina</taxon>
        <taxon>Agaricomycetes</taxon>
        <taxon>Agaricomycetidae</taxon>
        <taxon>Agaricales</taxon>
        <taxon>Schizophyllaceae</taxon>
        <taxon>Schizophyllum</taxon>
    </lineage>
</organism>
<sequence>MTCLTFEYGQQTVYIPRPRTYRDALVCAREAFPELTRVPDRAIVFMTHWRLHGRRMKWQAKPIVIPEFTWTTIIPVMAQGLAIILYVHPTGTRRRGDTPETTPPDSPIVVQREVEPVPVSIRASTASRGRAPTEPSPFTREPTPLTRGESPYMTEHTPLTARSRPLTREHTPEHEM</sequence>
<feature type="region of interest" description="Disordered" evidence="1">
    <location>
        <begin position="120"/>
        <end position="176"/>
    </location>
</feature>
<comment type="caution">
    <text evidence="2">The sequence shown here is derived from an EMBL/GenBank/DDBJ whole genome shotgun (WGS) entry which is preliminary data.</text>
</comment>